<evidence type="ECO:0000256" key="1">
    <source>
        <dbReference type="SAM" id="MobiDB-lite"/>
    </source>
</evidence>
<feature type="compositionally biased region" description="Basic and acidic residues" evidence="1">
    <location>
        <begin position="63"/>
        <end position="77"/>
    </location>
</feature>
<dbReference type="AlphaFoldDB" id="A0AAV9E0T8"/>
<feature type="region of interest" description="Disordered" evidence="1">
    <location>
        <begin position="249"/>
        <end position="285"/>
    </location>
</feature>
<comment type="caution">
    <text evidence="2">The sequence shown here is derived from an EMBL/GenBank/DDBJ whole genome shotgun (WGS) entry which is preliminary data.</text>
</comment>
<dbReference type="PANTHER" id="PTHR31968">
    <property type="entry name" value="SERINE/ARGININE-RELATED PROTEIN 53"/>
    <property type="match status" value="1"/>
</dbReference>
<sequence length="306" mass="34146">MEDEKLAAYYDELSRKGEGAAKFKRGLGFSSSSDSLSKPSPSSSSPFLSNFVRASSPANAKPSSDHPDKKVQIESIHKKLNKDRHRLPPSRADGDRRSRRRDHRSRSRSRSPSSRRRSRSRSPGRSSRRDSDRRRGERFSRDGKSGGGGGGVDYSKVIEGYSQMTPAERVKAKMKHQLSRTAEKDTAKGMGAGWERFDFNKDAPLDDEEIEVAEDDALLVKNMGHSFRFSALETKREEEVKAAHDQAMFGGSTALSGHSEKESIHEDATQEEDAQPGKTLVSDKVLSIQQGSWRDRVRRLHDGSKV</sequence>
<name>A0AAV9E0T8_ACOCL</name>
<feature type="compositionally biased region" description="Basic and acidic residues" evidence="1">
    <location>
        <begin position="258"/>
        <end position="268"/>
    </location>
</feature>
<feature type="compositionally biased region" description="Basic residues" evidence="1">
    <location>
        <begin position="97"/>
        <end position="122"/>
    </location>
</feature>
<dbReference type="GO" id="GO:0005737">
    <property type="term" value="C:cytoplasm"/>
    <property type="evidence" value="ECO:0007669"/>
    <property type="project" value="TreeGrafter"/>
</dbReference>
<dbReference type="EMBL" id="JAUJYO010000010">
    <property type="protein sequence ID" value="KAK1306692.1"/>
    <property type="molecule type" value="Genomic_DNA"/>
</dbReference>
<feature type="compositionally biased region" description="Basic residues" evidence="1">
    <location>
        <begin position="78"/>
        <end position="88"/>
    </location>
</feature>
<proteinExistence type="predicted"/>
<dbReference type="PANTHER" id="PTHR31968:SF4">
    <property type="entry name" value="SERINE_ARGININE-RELATED PROTEIN 53"/>
    <property type="match status" value="1"/>
</dbReference>
<accession>A0AAV9E0T8</accession>
<evidence type="ECO:0000313" key="3">
    <source>
        <dbReference type="Proteomes" id="UP001180020"/>
    </source>
</evidence>
<evidence type="ECO:0000313" key="2">
    <source>
        <dbReference type="EMBL" id="KAK1306692.1"/>
    </source>
</evidence>
<dbReference type="GO" id="GO:0000380">
    <property type="term" value="P:alternative mRNA splicing, via spliceosome"/>
    <property type="evidence" value="ECO:0007669"/>
    <property type="project" value="InterPro"/>
</dbReference>
<dbReference type="InterPro" id="IPR034604">
    <property type="entry name" value="SRRP53"/>
</dbReference>
<dbReference type="Proteomes" id="UP001180020">
    <property type="component" value="Unassembled WGS sequence"/>
</dbReference>
<feature type="compositionally biased region" description="Basic and acidic residues" evidence="1">
    <location>
        <begin position="127"/>
        <end position="144"/>
    </location>
</feature>
<protein>
    <submittedName>
        <fullName evidence="2">Uncharacterized protein</fullName>
    </submittedName>
</protein>
<gene>
    <name evidence="2" type="ORF">QJS10_CPA10g01725</name>
</gene>
<feature type="compositionally biased region" description="Polar residues" evidence="1">
    <location>
        <begin position="52"/>
        <end position="62"/>
    </location>
</feature>
<feature type="compositionally biased region" description="Low complexity" evidence="1">
    <location>
        <begin position="29"/>
        <end position="49"/>
    </location>
</feature>
<reference evidence="2" key="2">
    <citation type="submission" date="2023-06" db="EMBL/GenBank/DDBJ databases">
        <authorList>
            <person name="Ma L."/>
            <person name="Liu K.-W."/>
            <person name="Li Z."/>
            <person name="Hsiao Y.-Y."/>
            <person name="Qi Y."/>
            <person name="Fu T."/>
            <person name="Tang G."/>
            <person name="Zhang D."/>
            <person name="Sun W.-H."/>
            <person name="Liu D.-K."/>
            <person name="Li Y."/>
            <person name="Chen G.-Z."/>
            <person name="Liu X.-D."/>
            <person name="Liao X.-Y."/>
            <person name="Jiang Y.-T."/>
            <person name="Yu X."/>
            <person name="Hao Y."/>
            <person name="Huang J."/>
            <person name="Zhao X.-W."/>
            <person name="Ke S."/>
            <person name="Chen Y.-Y."/>
            <person name="Wu W.-L."/>
            <person name="Hsu J.-L."/>
            <person name="Lin Y.-F."/>
            <person name="Huang M.-D."/>
            <person name="Li C.-Y."/>
            <person name="Huang L."/>
            <person name="Wang Z.-W."/>
            <person name="Zhao X."/>
            <person name="Zhong W.-Y."/>
            <person name="Peng D.-H."/>
            <person name="Ahmad S."/>
            <person name="Lan S."/>
            <person name="Zhang J.-S."/>
            <person name="Tsai W.-C."/>
            <person name="Van De Peer Y."/>
            <person name="Liu Z.-J."/>
        </authorList>
    </citation>
    <scope>NUCLEOTIDE SEQUENCE</scope>
    <source>
        <strain evidence="2">CP</strain>
        <tissue evidence="2">Leaves</tissue>
    </source>
</reference>
<feature type="region of interest" description="Disordered" evidence="1">
    <location>
        <begin position="15"/>
        <end position="189"/>
    </location>
</feature>
<keyword evidence="3" id="KW-1185">Reference proteome</keyword>
<dbReference type="GO" id="GO:0005634">
    <property type="term" value="C:nucleus"/>
    <property type="evidence" value="ECO:0007669"/>
    <property type="project" value="TreeGrafter"/>
</dbReference>
<organism evidence="2 3">
    <name type="scientific">Acorus calamus</name>
    <name type="common">Sweet flag</name>
    <dbReference type="NCBI Taxonomy" id="4465"/>
    <lineage>
        <taxon>Eukaryota</taxon>
        <taxon>Viridiplantae</taxon>
        <taxon>Streptophyta</taxon>
        <taxon>Embryophyta</taxon>
        <taxon>Tracheophyta</taxon>
        <taxon>Spermatophyta</taxon>
        <taxon>Magnoliopsida</taxon>
        <taxon>Liliopsida</taxon>
        <taxon>Acoraceae</taxon>
        <taxon>Acorus</taxon>
    </lineage>
</organism>
<reference evidence="2" key="1">
    <citation type="journal article" date="2023" name="Nat. Commun.">
        <title>Diploid and tetraploid genomes of Acorus and the evolution of monocots.</title>
        <authorList>
            <person name="Ma L."/>
            <person name="Liu K.W."/>
            <person name="Li Z."/>
            <person name="Hsiao Y.Y."/>
            <person name="Qi Y."/>
            <person name="Fu T."/>
            <person name="Tang G.D."/>
            <person name="Zhang D."/>
            <person name="Sun W.H."/>
            <person name="Liu D.K."/>
            <person name="Li Y."/>
            <person name="Chen G.Z."/>
            <person name="Liu X.D."/>
            <person name="Liao X.Y."/>
            <person name="Jiang Y.T."/>
            <person name="Yu X."/>
            <person name="Hao Y."/>
            <person name="Huang J."/>
            <person name="Zhao X.W."/>
            <person name="Ke S."/>
            <person name="Chen Y.Y."/>
            <person name="Wu W.L."/>
            <person name="Hsu J.L."/>
            <person name="Lin Y.F."/>
            <person name="Huang M.D."/>
            <person name="Li C.Y."/>
            <person name="Huang L."/>
            <person name="Wang Z.W."/>
            <person name="Zhao X."/>
            <person name="Zhong W.Y."/>
            <person name="Peng D.H."/>
            <person name="Ahmad S."/>
            <person name="Lan S."/>
            <person name="Zhang J.S."/>
            <person name="Tsai W.C."/>
            <person name="Van de Peer Y."/>
            <person name="Liu Z.J."/>
        </authorList>
    </citation>
    <scope>NUCLEOTIDE SEQUENCE</scope>
    <source>
        <strain evidence="2">CP</strain>
    </source>
</reference>